<feature type="region of interest" description="Disordered" evidence="1">
    <location>
        <begin position="264"/>
        <end position="284"/>
    </location>
</feature>
<evidence type="ECO:0000256" key="1">
    <source>
        <dbReference type="SAM" id="MobiDB-lite"/>
    </source>
</evidence>
<dbReference type="Proteomes" id="UP000028828">
    <property type="component" value="Unassembled WGS sequence"/>
</dbReference>
<dbReference type="InterPro" id="IPR004854">
    <property type="entry name" value="Ufd1-like"/>
</dbReference>
<dbReference type="Gene3D" id="3.10.330.10">
    <property type="match status" value="1"/>
</dbReference>
<feature type="region of interest" description="Disordered" evidence="1">
    <location>
        <begin position="357"/>
        <end position="434"/>
    </location>
</feature>
<feature type="compositionally biased region" description="Basic and acidic residues" evidence="1">
    <location>
        <begin position="732"/>
        <end position="749"/>
    </location>
</feature>
<dbReference type="GO" id="GO:0034098">
    <property type="term" value="C:VCP-NPL4-UFD1 AAA ATPase complex"/>
    <property type="evidence" value="ECO:0007669"/>
    <property type="project" value="TreeGrafter"/>
</dbReference>
<dbReference type="PANTHER" id="PTHR12555">
    <property type="entry name" value="UBIQUITIN FUSION DEGRADATON PROTEIN 1"/>
    <property type="match status" value="1"/>
</dbReference>
<feature type="region of interest" description="Disordered" evidence="1">
    <location>
        <begin position="296"/>
        <end position="329"/>
    </location>
</feature>
<organism evidence="2 3">
    <name type="scientific">Toxoplasma gondii p89</name>
    <dbReference type="NCBI Taxonomy" id="943119"/>
    <lineage>
        <taxon>Eukaryota</taxon>
        <taxon>Sar</taxon>
        <taxon>Alveolata</taxon>
        <taxon>Apicomplexa</taxon>
        <taxon>Conoidasida</taxon>
        <taxon>Coccidia</taxon>
        <taxon>Eucoccidiorida</taxon>
        <taxon>Eimeriorina</taxon>
        <taxon>Sarcocystidae</taxon>
        <taxon>Toxoplasma</taxon>
    </lineage>
</organism>
<feature type="compositionally biased region" description="Basic and acidic residues" evidence="1">
    <location>
        <begin position="404"/>
        <end position="420"/>
    </location>
</feature>
<dbReference type="AlphaFoldDB" id="A0A086KKW8"/>
<evidence type="ECO:0000313" key="2">
    <source>
        <dbReference type="EMBL" id="KFG45036.1"/>
    </source>
</evidence>
<gene>
    <name evidence="2" type="ORF">TGP89_285700</name>
</gene>
<feature type="compositionally biased region" description="Basic residues" evidence="1">
    <location>
        <begin position="318"/>
        <end position="327"/>
    </location>
</feature>
<reference evidence="2 3" key="1">
    <citation type="submission" date="2014-03" db="EMBL/GenBank/DDBJ databases">
        <authorList>
            <person name="Sibley D."/>
            <person name="Venepally P."/>
            <person name="Karamycheva S."/>
            <person name="Hadjithomas M."/>
            <person name="Khan A."/>
            <person name="Brunk B."/>
            <person name="Roos D."/>
            <person name="Caler E."/>
            <person name="Lorenzi H."/>
        </authorList>
    </citation>
    <scope>NUCLEOTIDE SEQUENCE [LARGE SCALE GENOMIC DNA]</scope>
    <source>
        <strain evidence="3">p89</strain>
    </source>
</reference>
<dbReference type="Gene3D" id="2.40.40.50">
    <property type="entry name" value="Ubiquitin fusion degradation protein UFD1, N-terminal domain"/>
    <property type="match status" value="1"/>
</dbReference>
<accession>A0A086KKW8</accession>
<dbReference type="GO" id="GO:0031593">
    <property type="term" value="F:polyubiquitin modification-dependent protein binding"/>
    <property type="evidence" value="ECO:0007669"/>
    <property type="project" value="TreeGrafter"/>
</dbReference>
<dbReference type="OrthoDB" id="422728at2759"/>
<dbReference type="GO" id="GO:0006511">
    <property type="term" value="P:ubiquitin-dependent protein catabolic process"/>
    <property type="evidence" value="ECO:0007669"/>
    <property type="project" value="InterPro"/>
</dbReference>
<feature type="compositionally biased region" description="Acidic residues" evidence="1">
    <location>
        <begin position="391"/>
        <end position="402"/>
    </location>
</feature>
<comment type="caution">
    <text evidence="2">The sequence shown here is derived from an EMBL/GenBank/DDBJ whole genome shotgun (WGS) entry which is preliminary data.</text>
</comment>
<feature type="compositionally biased region" description="Basic and acidic residues" evidence="1">
    <location>
        <begin position="379"/>
        <end position="390"/>
    </location>
</feature>
<feature type="compositionally biased region" description="Basic and acidic residues" evidence="1">
    <location>
        <begin position="362"/>
        <end position="372"/>
    </location>
</feature>
<protein>
    <submittedName>
        <fullName evidence="2">Ubiquitin fusion degradation protein UFD1AP</fullName>
    </submittedName>
</protein>
<dbReference type="GO" id="GO:0036503">
    <property type="term" value="P:ERAD pathway"/>
    <property type="evidence" value="ECO:0007669"/>
    <property type="project" value="TreeGrafter"/>
</dbReference>
<name>A0A086KKW8_TOXGO</name>
<dbReference type="EMBL" id="AEYI02000806">
    <property type="protein sequence ID" value="KFG45036.1"/>
    <property type="molecule type" value="Genomic_DNA"/>
</dbReference>
<dbReference type="InterPro" id="IPR042299">
    <property type="entry name" value="Ufd1-like_Nn"/>
</dbReference>
<dbReference type="PANTHER" id="PTHR12555:SF13">
    <property type="entry name" value="UBIQUITIN RECOGNITION FACTOR IN ER-ASSOCIATED DEGRADATION PROTEIN 1"/>
    <property type="match status" value="1"/>
</dbReference>
<evidence type="ECO:0000313" key="3">
    <source>
        <dbReference type="Proteomes" id="UP000028828"/>
    </source>
</evidence>
<dbReference type="VEuPathDB" id="ToxoDB:TGP89_285700"/>
<sequence length="749" mass="82287">METATPTLGLAAAAAARHGSTCRGGSLMRRKGYFGCEDSPPFSSPVSSLASSPPRPRQKVFLSSRSCLFRLAVVVPCLLSAFSWLCFSAFYSRAPASFPLDRSAFSGSQPTGERPHFPVFSHSLSPQFVLSAFALTVELSPRTRESFLGSSSSHPSFAHVSSPSSTQGDFAKAKTLPFFHCNSTRTPSASLLLSPFLALSHSSHFSSFFPFAFSSSSSASAPKPEDASPNRWETQRSRFLPLRMQSARLRKCRKSPAALVAAELPRTSGRKSSSHIGRERREADVLTRPLHALAARTKKGESRGMEEAEEDRTGSVQTRRKCRRCPPHPRGPGEILCSAFLCGCQDAKVERMAKNGLGAEGAGHDEDGENHSPDAPQAADRRTEHAGDEGEAKEEGEEEVQADEGGKEVQAEEGGEKEGGDGEGEEKGEEGRDGIHLRKRRRRLSTWISDVLRRARLEQRVEDLNILFRQQGSTDRVYLVLPLSEALNPPADHFSHNHIMEGDKAILPREVLPLLLERQWDAPWHFLLEKVFDLCDSEALTTTPPRFAAGRLPQALPGGDKAANAECEGEKKARQRTSPRRVSVSVLDFSAPRNFIFLPLWVMKALDLRPFSIVACKWERLPLAGHVTLQPTSSAFVRAVQATGRDIQKVLEEEIRHYSSLTANSVIPVKIQGQTFRLHVRQIQAEGNAATGEDADHVCVQDSDVATTLLPAKDEERTETAPSAVAQGRLTGEQEKQREKKRTEDTKHA</sequence>
<feature type="region of interest" description="Disordered" evidence="1">
    <location>
        <begin position="709"/>
        <end position="749"/>
    </location>
</feature>
<proteinExistence type="predicted"/>